<reference evidence="2 3" key="1">
    <citation type="submission" date="2017-10" db="EMBL/GenBank/DDBJ databases">
        <title>Sequencing the genomes of 1000 actinobacteria strains.</title>
        <authorList>
            <person name="Klenk H.-P."/>
        </authorList>
    </citation>
    <scope>NUCLEOTIDE SEQUENCE [LARGE SCALE GENOMIC DNA]</scope>
    <source>
        <strain evidence="2 3">DSM 15597</strain>
    </source>
</reference>
<dbReference type="EMBL" id="PDJC01000001">
    <property type="protein sequence ID" value="PFG17439.1"/>
    <property type="molecule type" value="Genomic_DNA"/>
</dbReference>
<feature type="transmembrane region" description="Helical" evidence="1">
    <location>
        <begin position="32"/>
        <end position="53"/>
    </location>
</feature>
<dbReference type="RefSeq" id="WP_098460867.1">
    <property type="nucleotide sequence ID" value="NZ_PDJC01000001.1"/>
</dbReference>
<protein>
    <submittedName>
        <fullName evidence="2">Uncharacterized protein</fullName>
    </submittedName>
</protein>
<keyword evidence="1" id="KW-0472">Membrane</keyword>
<keyword evidence="1" id="KW-0812">Transmembrane</keyword>
<feature type="transmembrane region" description="Helical" evidence="1">
    <location>
        <begin position="7"/>
        <end position="26"/>
    </location>
</feature>
<organism evidence="2 3">
    <name type="scientific">Propionicimonas paludicola</name>
    <dbReference type="NCBI Taxonomy" id="185243"/>
    <lineage>
        <taxon>Bacteria</taxon>
        <taxon>Bacillati</taxon>
        <taxon>Actinomycetota</taxon>
        <taxon>Actinomycetes</taxon>
        <taxon>Propionibacteriales</taxon>
        <taxon>Nocardioidaceae</taxon>
        <taxon>Propionicimonas</taxon>
    </lineage>
</organism>
<dbReference type="Proteomes" id="UP000226079">
    <property type="component" value="Unassembled WGS sequence"/>
</dbReference>
<evidence type="ECO:0000313" key="2">
    <source>
        <dbReference type="EMBL" id="PFG17439.1"/>
    </source>
</evidence>
<evidence type="ECO:0000256" key="1">
    <source>
        <dbReference type="SAM" id="Phobius"/>
    </source>
</evidence>
<keyword evidence="1" id="KW-1133">Transmembrane helix</keyword>
<keyword evidence="3" id="KW-1185">Reference proteome</keyword>
<accession>A0A2A9CV39</accession>
<evidence type="ECO:0000313" key="3">
    <source>
        <dbReference type="Proteomes" id="UP000226079"/>
    </source>
</evidence>
<sequence length="59" mass="6270">MSPRSQAISYLVLGVLAVVGGGYLVITQGGQTLDYLLVICGAVAIFLGVRDFVRLNRES</sequence>
<gene>
    <name evidence="2" type="ORF">ATK74_2009</name>
</gene>
<dbReference type="AlphaFoldDB" id="A0A2A9CV39"/>
<comment type="caution">
    <text evidence="2">The sequence shown here is derived from an EMBL/GenBank/DDBJ whole genome shotgun (WGS) entry which is preliminary data.</text>
</comment>
<proteinExistence type="predicted"/>
<name>A0A2A9CV39_9ACTN</name>